<evidence type="ECO:0000256" key="3">
    <source>
        <dbReference type="ARBA" id="ARBA00022670"/>
    </source>
</evidence>
<feature type="compositionally biased region" description="Polar residues" evidence="8">
    <location>
        <begin position="277"/>
        <end position="287"/>
    </location>
</feature>
<dbReference type="CDD" id="cd02674">
    <property type="entry name" value="Peptidase_C19R"/>
    <property type="match status" value="1"/>
</dbReference>
<dbReference type="Gene3D" id="3.40.250.10">
    <property type="entry name" value="Rhodanese-like domain"/>
    <property type="match status" value="1"/>
</dbReference>
<dbReference type="Pfam" id="PF00581">
    <property type="entry name" value="Rhodanese"/>
    <property type="match status" value="1"/>
</dbReference>
<dbReference type="GO" id="GO:0016579">
    <property type="term" value="P:protein deubiquitination"/>
    <property type="evidence" value="ECO:0007669"/>
    <property type="project" value="InterPro"/>
</dbReference>
<dbReference type="GeneID" id="80880037"/>
<gene>
    <name evidence="11" type="ORF">POJ06DRAFT_192137</name>
</gene>
<keyword evidence="6 7" id="KW-0788">Thiol protease</keyword>
<dbReference type="SUPFAM" id="SSF52821">
    <property type="entry name" value="Rhodanese/Cell cycle control phosphatase"/>
    <property type="match status" value="1"/>
</dbReference>
<dbReference type="PANTHER" id="PTHR21646:SF95">
    <property type="entry name" value="UBIQUITIN CARBOXYL-TERMINAL HYDROLASE 4-RELATED"/>
    <property type="match status" value="1"/>
</dbReference>
<feature type="region of interest" description="Disordered" evidence="8">
    <location>
        <begin position="264"/>
        <end position="292"/>
    </location>
</feature>
<organism evidence="11 12">
    <name type="scientific">Lipomyces tetrasporus</name>
    <dbReference type="NCBI Taxonomy" id="54092"/>
    <lineage>
        <taxon>Eukaryota</taxon>
        <taxon>Fungi</taxon>
        <taxon>Dikarya</taxon>
        <taxon>Ascomycota</taxon>
        <taxon>Saccharomycotina</taxon>
        <taxon>Lipomycetes</taxon>
        <taxon>Lipomycetales</taxon>
        <taxon>Lipomycetaceae</taxon>
        <taxon>Lipomyces</taxon>
    </lineage>
</organism>
<feature type="domain" description="Rhodanese" evidence="9">
    <location>
        <begin position="68"/>
        <end position="198"/>
    </location>
</feature>
<dbReference type="PANTHER" id="PTHR21646">
    <property type="entry name" value="UBIQUITIN CARBOXYL-TERMINAL HYDROLASE"/>
    <property type="match status" value="1"/>
</dbReference>
<dbReference type="EC" id="3.4.19.12" evidence="7"/>
<dbReference type="RefSeq" id="XP_056046735.1">
    <property type="nucleotide sequence ID" value="XM_056184871.1"/>
</dbReference>
<sequence length="765" mass="86349">MKNALSVRSSPSNKVGTPLPPSIRPPPPPPSVPPPPPPTNQSDPHKPYNFPRAVSLTAETLATYVHEVPDQILLLDIRPREQFDEGHIYTSNIVSIDPIVLRANQTSSDLEDALILSPAKEQDIFSRRHKFELVIYYDQNSHANNYLGGFVSDSRQVALHNLLDTIYEHETVKCLKRQPCLLVGGLDAWVEYCGRNSLVSTRPANNVSKAKLSDKSGNEEIYDMTKDKISMTYEEDYATRKSLPEPEGQRLNRIQHAKYATTDGNRTLSEFSPGHHTYNSSTSQNEVRSPVPTRVTAESYSRDMNDFFRRGPQVPSDLMPKRPTPVVDRLSYNGRMSAHSMPVAGTALPSLQVANGQPPRTSPQTIDLAQQYPPSPTVTRSEKQHSIGNNYSGLGEVSAGLTGLKNLGNTCYMNSIIQCLAGTGMLARFFLTGSYKKHINLKNKLGTKGELTTAFGNLVYALYNDQCTFLIPTTMKKEVTGRLRPEFAGNDQHDAQEFLTFILDGLHEDLNVNGGKARLPPLTEQEERMRERYTVRYASFLEWERYMKSDSSAIVHMFQGQYQSRLTCMVCGFTSTTYNPFSFLSLPLAPGKTVTLEQCFDLFVAEEILDHDDAWHCPQCKQQRKATKALRISRLPVILIIHLKRFKVSGRWSNKLENFVNFPMRGLDLTHYWPNYRSEDKVWLDKFPQAADQQPPFQYNLYGVVNHYGSVRGGHYTAFVHKANKGWLIFDDSRVAICPPERVVSKDAYVLFYERDLSKGYAATS</sequence>
<feature type="region of interest" description="Disordered" evidence="8">
    <location>
        <begin position="1"/>
        <end position="50"/>
    </location>
</feature>
<evidence type="ECO:0000259" key="9">
    <source>
        <dbReference type="PROSITE" id="PS50206"/>
    </source>
</evidence>
<dbReference type="Pfam" id="PF00443">
    <property type="entry name" value="UCH"/>
    <property type="match status" value="1"/>
</dbReference>
<dbReference type="InterPro" id="IPR050185">
    <property type="entry name" value="Ub_carboxyl-term_hydrolase"/>
</dbReference>
<feature type="compositionally biased region" description="Pro residues" evidence="8">
    <location>
        <begin position="18"/>
        <end position="39"/>
    </location>
</feature>
<dbReference type="AlphaFoldDB" id="A0AAD7VWB9"/>
<dbReference type="InterPro" id="IPR036873">
    <property type="entry name" value="Rhodanese-like_dom_sf"/>
</dbReference>
<reference evidence="11" key="1">
    <citation type="submission" date="2023-03" db="EMBL/GenBank/DDBJ databases">
        <title>Near-Complete genome sequence of Lipomyces tetrasporous NRRL Y-64009, an oleaginous yeast capable of growing on lignocellulosic hydrolysates.</title>
        <authorList>
            <consortium name="Lawrence Berkeley National Laboratory"/>
            <person name="Jagtap S.S."/>
            <person name="Liu J.-J."/>
            <person name="Walukiewicz H.E."/>
            <person name="Pangilinan J."/>
            <person name="Lipzen A."/>
            <person name="Ahrendt S."/>
            <person name="Koriabine M."/>
            <person name="Cobaugh K."/>
            <person name="Salamov A."/>
            <person name="Yoshinaga Y."/>
            <person name="Ng V."/>
            <person name="Daum C."/>
            <person name="Grigoriev I.V."/>
            <person name="Slininger P.J."/>
            <person name="Dien B.S."/>
            <person name="Jin Y.-S."/>
            <person name="Rao C.V."/>
        </authorList>
    </citation>
    <scope>NUCLEOTIDE SEQUENCE</scope>
    <source>
        <strain evidence="11">NRRL Y-64009</strain>
    </source>
</reference>
<dbReference type="GO" id="GO:0004843">
    <property type="term" value="F:cysteine-type deubiquitinase activity"/>
    <property type="evidence" value="ECO:0007669"/>
    <property type="project" value="UniProtKB-UniRule"/>
</dbReference>
<dbReference type="InterPro" id="IPR001394">
    <property type="entry name" value="Peptidase_C19_UCH"/>
</dbReference>
<comment type="caution">
    <text evidence="11">The sequence shown here is derived from an EMBL/GenBank/DDBJ whole genome shotgun (WGS) entry which is preliminary data.</text>
</comment>
<dbReference type="PROSITE" id="PS50206">
    <property type="entry name" value="RHODANESE_3"/>
    <property type="match status" value="1"/>
</dbReference>
<comment type="similarity">
    <text evidence="2 7">Belongs to the peptidase C19 family.</text>
</comment>
<dbReference type="PROSITE" id="PS00973">
    <property type="entry name" value="USP_2"/>
    <property type="match status" value="1"/>
</dbReference>
<dbReference type="InterPro" id="IPR038765">
    <property type="entry name" value="Papain-like_cys_pep_sf"/>
</dbReference>
<dbReference type="SUPFAM" id="SSF54001">
    <property type="entry name" value="Cysteine proteinases"/>
    <property type="match status" value="1"/>
</dbReference>
<evidence type="ECO:0000256" key="4">
    <source>
        <dbReference type="ARBA" id="ARBA00022786"/>
    </source>
</evidence>
<dbReference type="PROSITE" id="PS00972">
    <property type="entry name" value="USP_1"/>
    <property type="match status" value="1"/>
</dbReference>
<dbReference type="PROSITE" id="PS50235">
    <property type="entry name" value="USP_3"/>
    <property type="match status" value="1"/>
</dbReference>
<dbReference type="SMART" id="SM00450">
    <property type="entry name" value="RHOD"/>
    <property type="match status" value="1"/>
</dbReference>
<dbReference type="InterPro" id="IPR028889">
    <property type="entry name" value="USP"/>
</dbReference>
<dbReference type="EMBL" id="JARPMG010000002">
    <property type="protein sequence ID" value="KAJ8103285.1"/>
    <property type="molecule type" value="Genomic_DNA"/>
</dbReference>
<accession>A0AAD7VWB9</accession>
<dbReference type="GO" id="GO:0006508">
    <property type="term" value="P:proteolysis"/>
    <property type="evidence" value="ECO:0007669"/>
    <property type="project" value="UniProtKB-KW"/>
</dbReference>
<evidence type="ECO:0000256" key="2">
    <source>
        <dbReference type="ARBA" id="ARBA00009085"/>
    </source>
</evidence>
<keyword evidence="4 7" id="KW-0833">Ubl conjugation pathway</keyword>
<evidence type="ECO:0000259" key="10">
    <source>
        <dbReference type="PROSITE" id="PS50235"/>
    </source>
</evidence>
<evidence type="ECO:0000256" key="5">
    <source>
        <dbReference type="ARBA" id="ARBA00022801"/>
    </source>
</evidence>
<evidence type="ECO:0000313" key="12">
    <source>
        <dbReference type="Proteomes" id="UP001217417"/>
    </source>
</evidence>
<evidence type="ECO:0000256" key="1">
    <source>
        <dbReference type="ARBA" id="ARBA00000707"/>
    </source>
</evidence>
<evidence type="ECO:0000256" key="7">
    <source>
        <dbReference type="RuleBase" id="RU366025"/>
    </source>
</evidence>
<feature type="domain" description="USP" evidence="10">
    <location>
        <begin position="402"/>
        <end position="756"/>
    </location>
</feature>
<keyword evidence="5 7" id="KW-0378">Hydrolase</keyword>
<dbReference type="Gene3D" id="3.90.70.10">
    <property type="entry name" value="Cysteine proteinases"/>
    <property type="match status" value="1"/>
</dbReference>
<protein>
    <recommendedName>
        <fullName evidence="7">Ubiquitin carboxyl-terminal hydrolase</fullName>
        <ecNumber evidence="7">3.4.19.12</ecNumber>
    </recommendedName>
</protein>
<name>A0AAD7VWB9_9ASCO</name>
<evidence type="ECO:0000256" key="6">
    <source>
        <dbReference type="ARBA" id="ARBA00022807"/>
    </source>
</evidence>
<comment type="catalytic activity">
    <reaction evidence="1 7">
        <text>Thiol-dependent hydrolysis of ester, thioester, amide, peptide and isopeptide bonds formed by the C-terminal Gly of ubiquitin (a 76-residue protein attached to proteins as an intracellular targeting signal).</text>
        <dbReference type="EC" id="3.4.19.12"/>
    </reaction>
</comment>
<feature type="compositionally biased region" description="Polar residues" evidence="8">
    <location>
        <begin position="1"/>
        <end position="15"/>
    </location>
</feature>
<evidence type="ECO:0000313" key="11">
    <source>
        <dbReference type="EMBL" id="KAJ8103285.1"/>
    </source>
</evidence>
<evidence type="ECO:0000256" key="8">
    <source>
        <dbReference type="SAM" id="MobiDB-lite"/>
    </source>
</evidence>
<dbReference type="Proteomes" id="UP001217417">
    <property type="component" value="Unassembled WGS sequence"/>
</dbReference>
<dbReference type="InterPro" id="IPR018200">
    <property type="entry name" value="USP_CS"/>
</dbReference>
<dbReference type="InterPro" id="IPR001763">
    <property type="entry name" value="Rhodanese-like_dom"/>
</dbReference>
<proteinExistence type="inferred from homology"/>
<keyword evidence="12" id="KW-1185">Reference proteome</keyword>
<keyword evidence="3 7" id="KW-0645">Protease</keyword>